<dbReference type="GO" id="GO:0008757">
    <property type="term" value="F:S-adenosylmethionine-dependent methyltransferase activity"/>
    <property type="evidence" value="ECO:0007669"/>
    <property type="project" value="InterPro"/>
</dbReference>
<protein>
    <recommendedName>
        <fullName evidence="1">Methyltransferase type 11 domain-containing protein</fullName>
    </recommendedName>
</protein>
<dbReference type="InterPro" id="IPR029063">
    <property type="entry name" value="SAM-dependent_MTases_sf"/>
</dbReference>
<keyword evidence="3" id="KW-1185">Reference proteome</keyword>
<dbReference type="Proteomes" id="UP000217784">
    <property type="component" value="Unassembled WGS sequence"/>
</dbReference>
<proteinExistence type="predicted"/>
<reference evidence="2 3" key="1">
    <citation type="journal article" date="2017" name="BMC Genomics">
        <title>Genomic analysis of methanogenic archaea reveals a shift towards energy conservation.</title>
        <authorList>
            <person name="Gilmore S.P."/>
            <person name="Henske J.K."/>
            <person name="Sexton J.A."/>
            <person name="Solomon K.V."/>
            <person name="Seppala S."/>
            <person name="Yoo J.I."/>
            <person name="Huyett L.M."/>
            <person name="Pressman A."/>
            <person name="Cogan J.Z."/>
            <person name="Kivenson V."/>
            <person name="Peng X."/>
            <person name="Tan Y."/>
            <person name="Valentine D.L."/>
            <person name="O'Malley M.A."/>
        </authorList>
    </citation>
    <scope>NUCLEOTIDE SEQUENCE [LARGE SCALE GENOMIC DNA]</scope>
    <source>
        <strain evidence="2 3">M.o.H.</strain>
    </source>
</reference>
<evidence type="ECO:0000313" key="2">
    <source>
        <dbReference type="EMBL" id="PAV05271.1"/>
    </source>
</evidence>
<dbReference type="OrthoDB" id="8915at2157"/>
<dbReference type="InterPro" id="IPR013216">
    <property type="entry name" value="Methyltransf_11"/>
</dbReference>
<evidence type="ECO:0000313" key="3">
    <source>
        <dbReference type="Proteomes" id="UP000217784"/>
    </source>
</evidence>
<gene>
    <name evidence="2" type="ORF">ASJ80_10000</name>
</gene>
<sequence>MDFEKYSKSGTQFYSEVIPSTLLKFVKNVKWNSYIDLGCGDGSLLYALNNKRFFDGKKVYAVDLSQLRIDNVKKINKDFICYISDTCNLKDIKDNSIDFVTTTQVIEHVEDDEAMIKEIRRILNSNGIVYLSTVFKKRYAWYFYRCNGKWTLDPTHVREYTKDSQLSDIIRNNGFKIVYNNKSLIKMPIIDFIFRKMGFKRNVFQNSFLAYLRKISIPIFGYYNWEIILKSKSELHI</sequence>
<comment type="caution">
    <text evidence="2">The sequence shown here is derived from an EMBL/GenBank/DDBJ whole genome shotgun (WGS) entry which is preliminary data.</text>
</comment>
<organism evidence="2 3">
    <name type="scientific">Methanobacterium bryantii</name>
    <dbReference type="NCBI Taxonomy" id="2161"/>
    <lineage>
        <taxon>Archaea</taxon>
        <taxon>Methanobacteriati</taxon>
        <taxon>Methanobacteriota</taxon>
        <taxon>Methanomada group</taxon>
        <taxon>Methanobacteria</taxon>
        <taxon>Methanobacteriales</taxon>
        <taxon>Methanobacteriaceae</taxon>
        <taxon>Methanobacterium</taxon>
    </lineage>
</organism>
<dbReference type="SUPFAM" id="SSF53335">
    <property type="entry name" value="S-adenosyl-L-methionine-dependent methyltransferases"/>
    <property type="match status" value="1"/>
</dbReference>
<dbReference type="PANTHER" id="PTHR43861">
    <property type="entry name" value="TRANS-ACONITATE 2-METHYLTRANSFERASE-RELATED"/>
    <property type="match status" value="1"/>
</dbReference>
<name>A0A2A2H726_METBR</name>
<feature type="domain" description="Methyltransferase type 11" evidence="1">
    <location>
        <begin position="36"/>
        <end position="130"/>
    </location>
</feature>
<dbReference type="Pfam" id="PF08241">
    <property type="entry name" value="Methyltransf_11"/>
    <property type="match status" value="1"/>
</dbReference>
<dbReference type="CDD" id="cd02440">
    <property type="entry name" value="AdoMet_MTases"/>
    <property type="match status" value="1"/>
</dbReference>
<accession>A0A2A2H726</accession>
<evidence type="ECO:0000259" key="1">
    <source>
        <dbReference type="Pfam" id="PF08241"/>
    </source>
</evidence>
<dbReference type="RefSeq" id="WP_095652047.1">
    <property type="nucleotide sequence ID" value="NZ_LMVM01000010.1"/>
</dbReference>
<dbReference type="Gene3D" id="3.40.50.150">
    <property type="entry name" value="Vaccinia Virus protein VP39"/>
    <property type="match status" value="1"/>
</dbReference>
<dbReference type="AlphaFoldDB" id="A0A2A2H726"/>
<dbReference type="PANTHER" id="PTHR43861:SF1">
    <property type="entry name" value="TRANS-ACONITATE 2-METHYLTRANSFERASE"/>
    <property type="match status" value="1"/>
</dbReference>
<dbReference type="EMBL" id="LMVM01000010">
    <property type="protein sequence ID" value="PAV05271.1"/>
    <property type="molecule type" value="Genomic_DNA"/>
</dbReference>